<reference evidence="1 2" key="1">
    <citation type="submission" date="2019-08" db="EMBL/GenBank/DDBJ databases">
        <title>Genomes sequence of Algoriphagus aquimarinus ACAM450.</title>
        <authorList>
            <person name="Bowman J.P."/>
        </authorList>
    </citation>
    <scope>NUCLEOTIDE SEQUENCE [LARGE SCALE GENOMIC DNA]</scope>
    <source>
        <strain evidence="1 2">ACAM 450</strain>
    </source>
</reference>
<dbReference type="Proteomes" id="UP000321935">
    <property type="component" value="Unassembled WGS sequence"/>
</dbReference>
<proteinExistence type="predicted"/>
<comment type="caution">
    <text evidence="1">The sequence shown here is derived from an EMBL/GenBank/DDBJ whole genome shotgun (WGS) entry which is preliminary data.</text>
</comment>
<sequence>MKILIRTLFYTSIFVAFTEPLIAQDSITYCQTNSPWISNCYTFIQKDSIEDDAIFINNLYSDDLQEWHGTGNYRETKKRIIIYPYDLIRHELMFQGDSVVVKDDISDTTHIKKHILRKSREKLYYNSSYFERSLKTKNP</sequence>
<protein>
    <submittedName>
        <fullName evidence="1">Uncharacterized protein</fullName>
    </submittedName>
</protein>
<accession>A0A5C7B0I3</accession>
<evidence type="ECO:0000313" key="2">
    <source>
        <dbReference type="Proteomes" id="UP000321935"/>
    </source>
</evidence>
<organism evidence="1 2">
    <name type="scientific">Algoriphagus aquimarinus</name>
    <dbReference type="NCBI Taxonomy" id="237018"/>
    <lineage>
        <taxon>Bacteria</taxon>
        <taxon>Pseudomonadati</taxon>
        <taxon>Bacteroidota</taxon>
        <taxon>Cytophagia</taxon>
        <taxon>Cytophagales</taxon>
        <taxon>Cyclobacteriaceae</taxon>
        <taxon>Algoriphagus</taxon>
    </lineage>
</organism>
<gene>
    <name evidence="1" type="ORF">ESV85_03450</name>
</gene>
<dbReference type="AlphaFoldDB" id="A0A5C7B0I3"/>
<evidence type="ECO:0000313" key="1">
    <source>
        <dbReference type="EMBL" id="TXE14636.1"/>
    </source>
</evidence>
<dbReference type="RefSeq" id="WP_146914832.1">
    <property type="nucleotide sequence ID" value="NZ_VORW01000001.1"/>
</dbReference>
<name>A0A5C7B0I3_9BACT</name>
<dbReference type="OrthoDB" id="1369467at2"/>
<dbReference type="EMBL" id="VORW01000001">
    <property type="protein sequence ID" value="TXE14636.1"/>
    <property type="molecule type" value="Genomic_DNA"/>
</dbReference>